<feature type="domain" description="DM13" evidence="1">
    <location>
        <begin position="51"/>
        <end position="158"/>
    </location>
</feature>
<gene>
    <name evidence="2" type="ORF">HBA54_13050</name>
</gene>
<dbReference type="Pfam" id="PF10517">
    <property type="entry name" value="DM13"/>
    <property type="match status" value="1"/>
</dbReference>
<protein>
    <submittedName>
        <fullName evidence="2">DM13 domain-containing protein</fullName>
    </submittedName>
</protein>
<reference evidence="2" key="1">
    <citation type="submission" date="2020-03" db="EMBL/GenBank/DDBJ databases">
        <title>Genome of Pelagibius litoralis DSM 21314T.</title>
        <authorList>
            <person name="Wang G."/>
        </authorList>
    </citation>
    <scope>NUCLEOTIDE SEQUENCE</scope>
    <source>
        <strain evidence="2">DSM 21314</strain>
    </source>
</reference>
<name>A0A967K8X5_9PROT</name>
<dbReference type="EMBL" id="JAAQPH010000009">
    <property type="protein sequence ID" value="NIA69522.1"/>
    <property type="molecule type" value="Genomic_DNA"/>
</dbReference>
<evidence type="ECO:0000313" key="2">
    <source>
        <dbReference type="EMBL" id="NIA69522.1"/>
    </source>
</evidence>
<dbReference type="PROSITE" id="PS51549">
    <property type="entry name" value="DM13"/>
    <property type="match status" value="1"/>
</dbReference>
<organism evidence="2 3">
    <name type="scientific">Pelagibius litoralis</name>
    <dbReference type="NCBI Taxonomy" id="374515"/>
    <lineage>
        <taxon>Bacteria</taxon>
        <taxon>Pseudomonadati</taxon>
        <taxon>Pseudomonadota</taxon>
        <taxon>Alphaproteobacteria</taxon>
        <taxon>Rhodospirillales</taxon>
        <taxon>Rhodovibrionaceae</taxon>
        <taxon>Pelagibius</taxon>
    </lineage>
</organism>
<keyword evidence="3" id="KW-1185">Reference proteome</keyword>
<dbReference type="AlphaFoldDB" id="A0A967K8X5"/>
<comment type="caution">
    <text evidence="2">The sequence shown here is derived from an EMBL/GenBank/DDBJ whole genome shotgun (WGS) entry which is preliminary data.</text>
</comment>
<dbReference type="Proteomes" id="UP000761264">
    <property type="component" value="Unassembled WGS sequence"/>
</dbReference>
<proteinExistence type="predicted"/>
<dbReference type="InterPro" id="IPR019545">
    <property type="entry name" value="DM13_domain"/>
</dbReference>
<accession>A0A967K8X5</accession>
<evidence type="ECO:0000313" key="3">
    <source>
        <dbReference type="Proteomes" id="UP000761264"/>
    </source>
</evidence>
<evidence type="ECO:0000259" key="1">
    <source>
        <dbReference type="PROSITE" id="PS51549"/>
    </source>
</evidence>
<dbReference type="RefSeq" id="WP_167225216.1">
    <property type="nucleotide sequence ID" value="NZ_JAAQPH010000009.1"/>
</dbReference>
<sequence>MKKLILVAFIAGAVGFVAGNAFWYLASPLWIDQVVAESIGESETAMVLASGTFSDADTAHKGRGTVTVFQGQDGRRTLRFTDFEVTNGPDLKVWLVAADTVAQSSDVSNSAWLALGRLKGNIGDQNYDIPAEADLSKYKSVVIWCERFGVLFSPASLTP</sequence>